<keyword evidence="3" id="KW-1185">Reference proteome</keyword>
<reference evidence="2 3" key="1">
    <citation type="submission" date="2018-02" db="EMBL/GenBank/DDBJ databases">
        <title>Genome sequence of the basidiomycete white-rot fungus Phlebia centrifuga.</title>
        <authorList>
            <person name="Granchi Z."/>
            <person name="Peng M."/>
            <person name="de Vries R.P."/>
            <person name="Hilden K."/>
            <person name="Makela M.R."/>
            <person name="Grigoriev I."/>
            <person name="Riley R."/>
        </authorList>
    </citation>
    <scope>NUCLEOTIDE SEQUENCE [LARGE SCALE GENOMIC DNA]</scope>
    <source>
        <strain evidence="2 3">FBCC195</strain>
    </source>
</reference>
<dbReference type="Proteomes" id="UP000186601">
    <property type="component" value="Unassembled WGS sequence"/>
</dbReference>
<dbReference type="EMBL" id="MLYV02001103">
    <property type="protein sequence ID" value="PSR73163.1"/>
    <property type="molecule type" value="Genomic_DNA"/>
</dbReference>
<comment type="caution">
    <text evidence="2">The sequence shown here is derived from an EMBL/GenBank/DDBJ whole genome shotgun (WGS) entry which is preliminary data.</text>
</comment>
<dbReference type="STRING" id="98765.A0A2R6NLE0"/>
<sequence>MNLPDVSTLKLDDPGPGPGTTSPTIPDDIAQSTDHYMTKLRNYCKSIPYSVESNARMQEMLDLILLRIAQSVEAKDYDPGLQQWDSMLT</sequence>
<gene>
    <name evidence="2" type="ORF">PHLCEN_2v10975</name>
</gene>
<name>A0A2R6NLE0_9APHY</name>
<feature type="compositionally biased region" description="Low complexity" evidence="1">
    <location>
        <begin position="19"/>
        <end position="29"/>
    </location>
</feature>
<feature type="region of interest" description="Disordered" evidence="1">
    <location>
        <begin position="1"/>
        <end position="29"/>
    </location>
</feature>
<proteinExistence type="predicted"/>
<evidence type="ECO:0000313" key="3">
    <source>
        <dbReference type="Proteomes" id="UP000186601"/>
    </source>
</evidence>
<evidence type="ECO:0000256" key="1">
    <source>
        <dbReference type="SAM" id="MobiDB-lite"/>
    </source>
</evidence>
<dbReference type="AlphaFoldDB" id="A0A2R6NLE0"/>
<evidence type="ECO:0000313" key="2">
    <source>
        <dbReference type="EMBL" id="PSR73163.1"/>
    </source>
</evidence>
<organism evidence="2 3">
    <name type="scientific">Hermanssonia centrifuga</name>
    <dbReference type="NCBI Taxonomy" id="98765"/>
    <lineage>
        <taxon>Eukaryota</taxon>
        <taxon>Fungi</taxon>
        <taxon>Dikarya</taxon>
        <taxon>Basidiomycota</taxon>
        <taxon>Agaricomycotina</taxon>
        <taxon>Agaricomycetes</taxon>
        <taxon>Polyporales</taxon>
        <taxon>Meruliaceae</taxon>
        <taxon>Hermanssonia</taxon>
    </lineage>
</organism>
<protein>
    <submittedName>
        <fullName evidence="2">Uncharacterized protein</fullName>
    </submittedName>
</protein>
<dbReference type="OrthoDB" id="17907at2759"/>
<accession>A0A2R6NLE0</accession>